<dbReference type="EMBL" id="JAWDGP010006162">
    <property type="protein sequence ID" value="KAK3746175.1"/>
    <property type="molecule type" value="Genomic_DNA"/>
</dbReference>
<dbReference type="Proteomes" id="UP001283361">
    <property type="component" value="Unassembled WGS sequence"/>
</dbReference>
<accession>A0AAE0YJG7</accession>
<feature type="compositionally biased region" description="Basic and acidic residues" evidence="1">
    <location>
        <begin position="29"/>
        <end position="39"/>
    </location>
</feature>
<comment type="caution">
    <text evidence="2">The sequence shown here is derived from an EMBL/GenBank/DDBJ whole genome shotgun (WGS) entry which is preliminary data.</text>
</comment>
<proteinExistence type="predicted"/>
<reference evidence="2" key="1">
    <citation type="journal article" date="2023" name="G3 (Bethesda)">
        <title>A reference genome for the long-term kleptoplast-retaining sea slug Elysia crispata morphotype clarki.</title>
        <authorList>
            <person name="Eastman K.E."/>
            <person name="Pendleton A.L."/>
            <person name="Shaikh M.A."/>
            <person name="Suttiyut T."/>
            <person name="Ogas R."/>
            <person name="Tomko P."/>
            <person name="Gavelis G."/>
            <person name="Widhalm J.R."/>
            <person name="Wisecaver J.H."/>
        </authorList>
    </citation>
    <scope>NUCLEOTIDE SEQUENCE</scope>
    <source>
        <strain evidence="2">ECLA1</strain>
    </source>
</reference>
<sequence length="102" mass="11171">MHRRPASRIEAFIHGAAEDVEEGGGGGIREMERGVREGGREEEEGRDMEGFLRSSFVRDVCMFVHLNVGPEIIVLIGSSFRPELNEAVTVLAGNYLALDLGV</sequence>
<keyword evidence="3" id="KW-1185">Reference proteome</keyword>
<dbReference type="AlphaFoldDB" id="A0AAE0YJG7"/>
<name>A0AAE0YJG7_9GAST</name>
<organism evidence="2 3">
    <name type="scientific">Elysia crispata</name>
    <name type="common">lettuce slug</name>
    <dbReference type="NCBI Taxonomy" id="231223"/>
    <lineage>
        <taxon>Eukaryota</taxon>
        <taxon>Metazoa</taxon>
        <taxon>Spiralia</taxon>
        <taxon>Lophotrochozoa</taxon>
        <taxon>Mollusca</taxon>
        <taxon>Gastropoda</taxon>
        <taxon>Heterobranchia</taxon>
        <taxon>Euthyneura</taxon>
        <taxon>Panpulmonata</taxon>
        <taxon>Sacoglossa</taxon>
        <taxon>Placobranchoidea</taxon>
        <taxon>Plakobranchidae</taxon>
        <taxon>Elysia</taxon>
    </lineage>
</organism>
<protein>
    <submittedName>
        <fullName evidence="2">Uncharacterized protein</fullName>
    </submittedName>
</protein>
<feature type="region of interest" description="Disordered" evidence="1">
    <location>
        <begin position="20"/>
        <end position="47"/>
    </location>
</feature>
<gene>
    <name evidence="2" type="ORF">RRG08_014649</name>
</gene>
<evidence type="ECO:0000313" key="3">
    <source>
        <dbReference type="Proteomes" id="UP001283361"/>
    </source>
</evidence>
<evidence type="ECO:0000256" key="1">
    <source>
        <dbReference type="SAM" id="MobiDB-lite"/>
    </source>
</evidence>
<evidence type="ECO:0000313" key="2">
    <source>
        <dbReference type="EMBL" id="KAK3746175.1"/>
    </source>
</evidence>